<name>A0ABU8XF32_9BURK</name>
<organism evidence="2 3">
    <name type="scientific">Variovorax robiniae</name>
    <dbReference type="NCBI Taxonomy" id="1836199"/>
    <lineage>
        <taxon>Bacteria</taxon>
        <taxon>Pseudomonadati</taxon>
        <taxon>Pseudomonadota</taxon>
        <taxon>Betaproteobacteria</taxon>
        <taxon>Burkholderiales</taxon>
        <taxon>Comamonadaceae</taxon>
        <taxon>Variovorax</taxon>
    </lineage>
</organism>
<dbReference type="InterPro" id="IPR001753">
    <property type="entry name" value="Enoyl-CoA_hydra/iso"/>
</dbReference>
<dbReference type="Proteomes" id="UP001367030">
    <property type="component" value="Unassembled WGS sequence"/>
</dbReference>
<accession>A0ABU8XF32</accession>
<dbReference type="Pfam" id="PF00378">
    <property type="entry name" value="ECH_1"/>
    <property type="match status" value="1"/>
</dbReference>
<comment type="similarity">
    <text evidence="1">Belongs to the enoyl-CoA hydratase/isomerase family.</text>
</comment>
<dbReference type="InterPro" id="IPR029045">
    <property type="entry name" value="ClpP/crotonase-like_dom_sf"/>
</dbReference>
<reference evidence="2 3" key="1">
    <citation type="submission" date="2024-03" db="EMBL/GenBank/DDBJ databases">
        <title>Novel species of the genus Variovorax.</title>
        <authorList>
            <person name="Liu Q."/>
            <person name="Xin Y.-H."/>
        </authorList>
    </citation>
    <scope>NUCLEOTIDE SEQUENCE [LARGE SCALE GENOMIC DNA]</scope>
    <source>
        <strain evidence="2 3">KACC 18901</strain>
    </source>
</reference>
<dbReference type="SUPFAM" id="SSF52096">
    <property type="entry name" value="ClpP/crotonase"/>
    <property type="match status" value="1"/>
</dbReference>
<evidence type="ECO:0000313" key="2">
    <source>
        <dbReference type="EMBL" id="MEJ8857629.1"/>
    </source>
</evidence>
<dbReference type="CDD" id="cd06558">
    <property type="entry name" value="crotonase-like"/>
    <property type="match status" value="1"/>
</dbReference>
<dbReference type="Gene3D" id="3.90.226.10">
    <property type="entry name" value="2-enoyl-CoA Hydratase, Chain A, domain 1"/>
    <property type="match status" value="1"/>
</dbReference>
<comment type="caution">
    <text evidence="2">The sequence shown here is derived from an EMBL/GenBank/DDBJ whole genome shotgun (WGS) entry which is preliminary data.</text>
</comment>
<dbReference type="RefSeq" id="WP_340337694.1">
    <property type="nucleotide sequence ID" value="NZ_JBBKZS010000011.1"/>
</dbReference>
<gene>
    <name evidence="2" type="ORF">WKW79_23860</name>
</gene>
<proteinExistence type="inferred from homology"/>
<evidence type="ECO:0000313" key="3">
    <source>
        <dbReference type="Proteomes" id="UP001367030"/>
    </source>
</evidence>
<dbReference type="InterPro" id="IPR014748">
    <property type="entry name" value="Enoyl-CoA_hydra_C"/>
</dbReference>
<dbReference type="PANTHER" id="PTHR43459">
    <property type="entry name" value="ENOYL-COA HYDRATASE"/>
    <property type="match status" value="1"/>
</dbReference>
<evidence type="ECO:0000256" key="1">
    <source>
        <dbReference type="ARBA" id="ARBA00005254"/>
    </source>
</evidence>
<keyword evidence="3" id="KW-1185">Reference proteome</keyword>
<sequence length="266" mass="28435">MSDPSNSHAPVVDLPTLTIADGVATVTLMRPQQRNSLRDDDLRTLLAHFARINADASVRVMVLTASTAGQPKSVFCAGYDVGGFDSGRHDPLLFEQVPDALESMRPITLCALNGSVYGGATDIVLACDLRLGLTGTEFRMPAAALGLHYYPSGLRRYVSRLGLNLAKRAFLTARALPCEELAAAGLFEQLLAPDGFDPAVAEWSGHLAGLAPLAAQLTKQSLNEIAAGEFNAQTLRAREQRSTESADFAEGRAAFAARRKPQFTGH</sequence>
<dbReference type="Gene3D" id="1.10.12.10">
    <property type="entry name" value="Lyase 2-enoyl-coa Hydratase, Chain A, domain 2"/>
    <property type="match status" value="1"/>
</dbReference>
<dbReference type="EMBL" id="JBBKZS010000011">
    <property type="protein sequence ID" value="MEJ8857629.1"/>
    <property type="molecule type" value="Genomic_DNA"/>
</dbReference>
<protein>
    <submittedName>
        <fullName evidence="2">Enoyl-CoA hydratase-related protein</fullName>
    </submittedName>
</protein>
<dbReference type="PANTHER" id="PTHR43459:SF1">
    <property type="entry name" value="EG:BACN32G11.4 PROTEIN"/>
    <property type="match status" value="1"/>
</dbReference>